<protein>
    <recommendedName>
        <fullName evidence="7">Ankyrin repeat protein</fullName>
    </recommendedName>
</protein>
<dbReference type="Gene3D" id="1.25.40.20">
    <property type="entry name" value="Ankyrin repeat-containing domain"/>
    <property type="match status" value="3"/>
</dbReference>
<dbReference type="OrthoDB" id="194358at2759"/>
<feature type="repeat" description="ANK" evidence="3">
    <location>
        <begin position="476"/>
        <end position="508"/>
    </location>
</feature>
<evidence type="ECO:0000256" key="4">
    <source>
        <dbReference type="SAM" id="MobiDB-lite"/>
    </source>
</evidence>
<feature type="repeat" description="ANK" evidence="3">
    <location>
        <begin position="576"/>
        <end position="612"/>
    </location>
</feature>
<name>A0A836BVD6_9CHLO</name>
<sequence>MDDPFSYAKSAALRDTAAYLRSLRAVGGSDVDLDFYQDLARKAGFDEAMPIQDELIDAFGMDMANAAALGAAFHGDGFAFWRLLSMGYPGLTQRAAKLTAYMASPRSLDHVLEEVQFAVPTANIARIMADPMAHHVMFGALRSTVEPLEKAEHLRSYEQYPRQYTGIFRTLLSTQPALAPHDWQPKVDFAWSVLENDNANLDGLVSLLPPGTVLDPLAPDPLFQACPLAIRLSYLFNKGVSAQDIMWQAVETGRADVLTYTQRLLPHNATILDLATCPTYLELGPSCLPLLQRLKGANRLQFTPGPAPYDPAVLHFFTALLEHKPEPLSSPLGCLQWLHTTLPAEVAPAFLSSTVASAAIAGSDVPVLNFLAGHGCNFHDSQLWNIVGWWGASGLATFLQRRNVPFPGQRPRALVSAILAGEDEIAELMLRHGADPDAPNMRDGDTPLLMAIRTGNVRAVRALLAAGADIYKYNRVGETPLYRAAAYGHADIVAALIERGANPDLLYTYFSQRNALRVAANYGRSDVVRVLLDAKAMHHPDEFGRGPLHLAAARGNDNVVRQLSAAGAAVDAADDALHTPLMVAAAHHPDPWQAAVVRELIAAGANVNLRDAVKTNTSALGWAVRFNASAEVVRALAKAGADTEARDKDGLLPVHWALALQLDALTKVLLPYRPKGAEPLGQAAEATLLRAVQSGDLDLADLLIGAGAGKKAADEKGLTPLHHAAKAGSMRADGWTPLHYAVQADSEGTMLAGKAPLEQGTPDFAQRVAVMLSSRHPEARQESIETAPGWDEEGAGGGFDDDDDDWGGGGGCAACGACGEDW</sequence>
<dbReference type="PROSITE" id="PS50297">
    <property type="entry name" value="ANK_REP_REGION"/>
    <property type="match status" value="3"/>
</dbReference>
<dbReference type="Pfam" id="PF12796">
    <property type="entry name" value="Ank_2"/>
    <property type="match status" value="3"/>
</dbReference>
<dbReference type="InterPro" id="IPR036770">
    <property type="entry name" value="Ankyrin_rpt-contain_sf"/>
</dbReference>
<dbReference type="PRINTS" id="PR01415">
    <property type="entry name" value="ANKYRIN"/>
</dbReference>
<evidence type="ECO:0000313" key="5">
    <source>
        <dbReference type="EMBL" id="KAG2488938.1"/>
    </source>
</evidence>
<evidence type="ECO:0000256" key="1">
    <source>
        <dbReference type="ARBA" id="ARBA00022737"/>
    </source>
</evidence>
<dbReference type="EMBL" id="JAEHOE010000078">
    <property type="protein sequence ID" value="KAG2488938.1"/>
    <property type="molecule type" value="Genomic_DNA"/>
</dbReference>
<dbReference type="AlphaFoldDB" id="A0A836BVD6"/>
<keyword evidence="6" id="KW-1185">Reference proteome</keyword>
<proteinExistence type="predicted"/>
<reference evidence="5" key="1">
    <citation type="journal article" date="2020" name="bioRxiv">
        <title>Comparative genomics of Chlamydomonas.</title>
        <authorList>
            <person name="Craig R.J."/>
            <person name="Hasan A.R."/>
            <person name="Ness R.W."/>
            <person name="Keightley P.D."/>
        </authorList>
    </citation>
    <scope>NUCLEOTIDE SEQUENCE</scope>
    <source>
        <strain evidence="5">CCAP 11/70</strain>
    </source>
</reference>
<feature type="repeat" description="ANK" evidence="3">
    <location>
        <begin position="443"/>
        <end position="475"/>
    </location>
</feature>
<comment type="caution">
    <text evidence="5">The sequence shown here is derived from an EMBL/GenBank/DDBJ whole genome shotgun (WGS) entry which is preliminary data.</text>
</comment>
<keyword evidence="1" id="KW-0677">Repeat</keyword>
<dbReference type="PANTHER" id="PTHR24171">
    <property type="entry name" value="ANKYRIN REPEAT DOMAIN-CONTAINING PROTEIN 39-RELATED"/>
    <property type="match status" value="1"/>
</dbReference>
<gene>
    <name evidence="5" type="ORF">HYH03_012559</name>
</gene>
<dbReference type="PROSITE" id="PS50088">
    <property type="entry name" value="ANK_REPEAT"/>
    <property type="match status" value="5"/>
</dbReference>
<feature type="repeat" description="ANK" evidence="3">
    <location>
        <begin position="615"/>
        <end position="648"/>
    </location>
</feature>
<dbReference type="SMART" id="SM00248">
    <property type="entry name" value="ANK"/>
    <property type="match status" value="10"/>
</dbReference>
<organism evidence="5 6">
    <name type="scientific">Edaphochlamys debaryana</name>
    <dbReference type="NCBI Taxonomy" id="47281"/>
    <lineage>
        <taxon>Eukaryota</taxon>
        <taxon>Viridiplantae</taxon>
        <taxon>Chlorophyta</taxon>
        <taxon>core chlorophytes</taxon>
        <taxon>Chlorophyceae</taxon>
        <taxon>CS clade</taxon>
        <taxon>Chlamydomonadales</taxon>
        <taxon>Chlamydomonadales incertae sedis</taxon>
        <taxon>Edaphochlamys</taxon>
    </lineage>
</organism>
<feature type="region of interest" description="Disordered" evidence="4">
    <location>
        <begin position="776"/>
        <end position="806"/>
    </location>
</feature>
<feature type="repeat" description="ANK" evidence="3">
    <location>
        <begin position="543"/>
        <end position="575"/>
    </location>
</feature>
<accession>A0A836BVD6</accession>
<evidence type="ECO:0000256" key="3">
    <source>
        <dbReference type="PROSITE-ProRule" id="PRU00023"/>
    </source>
</evidence>
<keyword evidence="2 3" id="KW-0040">ANK repeat</keyword>
<feature type="compositionally biased region" description="Acidic residues" evidence="4">
    <location>
        <begin position="790"/>
        <end position="806"/>
    </location>
</feature>
<evidence type="ECO:0008006" key="7">
    <source>
        <dbReference type="Google" id="ProtNLM"/>
    </source>
</evidence>
<dbReference type="Proteomes" id="UP000612055">
    <property type="component" value="Unassembled WGS sequence"/>
</dbReference>
<evidence type="ECO:0000256" key="2">
    <source>
        <dbReference type="ARBA" id="ARBA00023043"/>
    </source>
</evidence>
<dbReference type="InterPro" id="IPR002110">
    <property type="entry name" value="Ankyrin_rpt"/>
</dbReference>
<evidence type="ECO:0000313" key="6">
    <source>
        <dbReference type="Proteomes" id="UP000612055"/>
    </source>
</evidence>
<dbReference type="SUPFAM" id="SSF48403">
    <property type="entry name" value="Ankyrin repeat"/>
    <property type="match status" value="1"/>
</dbReference>